<evidence type="ECO:0000313" key="10">
    <source>
        <dbReference type="Proteomes" id="UP000078541"/>
    </source>
</evidence>
<dbReference type="GO" id="GO:0031398">
    <property type="term" value="P:positive regulation of protein ubiquitination"/>
    <property type="evidence" value="ECO:0007669"/>
    <property type="project" value="TreeGrafter"/>
</dbReference>
<comment type="similarity">
    <text evidence="1">Belongs to the IAP family.</text>
</comment>
<dbReference type="Gene3D" id="3.30.40.10">
    <property type="entry name" value="Zinc/RING finger domain, C3HC4 (zinc finger)"/>
    <property type="match status" value="1"/>
</dbReference>
<dbReference type="FunFam" id="1.10.1170.10:FF:000002">
    <property type="entry name" value="Baculoviral IAP repeat containing 7"/>
    <property type="match status" value="1"/>
</dbReference>
<evidence type="ECO:0000256" key="3">
    <source>
        <dbReference type="ARBA" id="ARBA00022723"/>
    </source>
</evidence>
<evidence type="ECO:0000256" key="5">
    <source>
        <dbReference type="ARBA" id="ARBA00022833"/>
    </source>
</evidence>
<accession>A0A195ESQ0</accession>
<evidence type="ECO:0000259" key="8">
    <source>
        <dbReference type="PROSITE" id="PS50089"/>
    </source>
</evidence>
<name>A0A195ESQ0_9HYME</name>
<dbReference type="GO" id="GO:0061630">
    <property type="term" value="F:ubiquitin protein ligase activity"/>
    <property type="evidence" value="ECO:0007669"/>
    <property type="project" value="TreeGrafter"/>
</dbReference>
<evidence type="ECO:0000256" key="6">
    <source>
        <dbReference type="PROSITE-ProRule" id="PRU00175"/>
    </source>
</evidence>
<keyword evidence="5" id="KW-0862">Zinc</keyword>
<protein>
    <submittedName>
        <fullName evidence="9">Apoptosis inhibitor IAP</fullName>
    </submittedName>
</protein>
<proteinExistence type="inferred from homology"/>
<dbReference type="PANTHER" id="PTHR10044">
    <property type="entry name" value="INHIBITOR OF APOPTOSIS"/>
    <property type="match status" value="1"/>
</dbReference>
<dbReference type="GO" id="GO:0005737">
    <property type="term" value="C:cytoplasm"/>
    <property type="evidence" value="ECO:0007669"/>
    <property type="project" value="TreeGrafter"/>
</dbReference>
<dbReference type="Proteomes" id="UP000078541">
    <property type="component" value="Unassembled WGS sequence"/>
</dbReference>
<dbReference type="Pfam" id="PF00653">
    <property type="entry name" value="BIR"/>
    <property type="match status" value="2"/>
</dbReference>
<feature type="compositionally biased region" description="Polar residues" evidence="7">
    <location>
        <begin position="246"/>
        <end position="262"/>
    </location>
</feature>
<organism evidence="9 10">
    <name type="scientific">Trachymyrmex septentrionalis</name>
    <dbReference type="NCBI Taxonomy" id="34720"/>
    <lineage>
        <taxon>Eukaryota</taxon>
        <taxon>Metazoa</taxon>
        <taxon>Ecdysozoa</taxon>
        <taxon>Arthropoda</taxon>
        <taxon>Hexapoda</taxon>
        <taxon>Insecta</taxon>
        <taxon>Pterygota</taxon>
        <taxon>Neoptera</taxon>
        <taxon>Endopterygota</taxon>
        <taxon>Hymenoptera</taxon>
        <taxon>Apocrita</taxon>
        <taxon>Aculeata</taxon>
        <taxon>Formicoidea</taxon>
        <taxon>Formicidae</taxon>
        <taxon>Myrmicinae</taxon>
        <taxon>Trachymyrmex</taxon>
    </lineage>
</organism>
<dbReference type="AlphaFoldDB" id="A0A195ESQ0"/>
<sequence length="343" mass="38878">SLDYQFEAARLKSFHIWPHSWKKSEEFAAAGFFYTGESDIVKCFECGKELWKWKVDDDPMVDHQRWFAKCRFIRKIPCGNVPISTDPSAIPTSVPEGVDECGIYVQTNMPKSSPTHEDQVNFGLKELALKPRYPVYVNYAARLASYDKWPKAMSQTKEELATAGFYYTGSGDETLCYYCGGGLMDWDPQDDPWVEHAKWFNQCPYLLVTKGLEFVNNIRKPYTETETSASTVNELDKKVEKDDSESIASGSTQNSLSSEETNIVETSTVSGDRDCPKEQSVQIQVDKPRNKDSTLCKICFTRELHIAFIPCGHLLACAECASNMKICGICRKDIEIAVRVYFT</sequence>
<evidence type="ECO:0000256" key="7">
    <source>
        <dbReference type="SAM" id="MobiDB-lite"/>
    </source>
</evidence>
<dbReference type="GO" id="GO:0008270">
    <property type="term" value="F:zinc ion binding"/>
    <property type="evidence" value="ECO:0007669"/>
    <property type="project" value="UniProtKB-KW"/>
</dbReference>
<dbReference type="PROSITE" id="PS50143">
    <property type="entry name" value="BIR_REPEAT_2"/>
    <property type="match status" value="2"/>
</dbReference>
<dbReference type="InterPro" id="IPR050784">
    <property type="entry name" value="IAP"/>
</dbReference>
<dbReference type="InterPro" id="IPR001841">
    <property type="entry name" value="Znf_RING"/>
</dbReference>
<gene>
    <name evidence="9" type="ORF">ALC56_14721</name>
</gene>
<evidence type="ECO:0000256" key="1">
    <source>
        <dbReference type="ARBA" id="ARBA00006672"/>
    </source>
</evidence>
<feature type="domain" description="RING-type" evidence="8">
    <location>
        <begin position="296"/>
        <end position="331"/>
    </location>
</feature>
<evidence type="ECO:0000256" key="4">
    <source>
        <dbReference type="ARBA" id="ARBA00022771"/>
    </source>
</evidence>
<dbReference type="PANTHER" id="PTHR10044:SF139">
    <property type="entry name" value="DEATH-ASSOCIATED INHIBITOR OF APOPTOSIS 2"/>
    <property type="match status" value="1"/>
</dbReference>
<feature type="region of interest" description="Disordered" evidence="7">
    <location>
        <begin position="229"/>
        <end position="262"/>
    </location>
</feature>
<dbReference type="Pfam" id="PF13920">
    <property type="entry name" value="zf-C3HC4_3"/>
    <property type="match status" value="1"/>
</dbReference>
<dbReference type="SUPFAM" id="SSF57924">
    <property type="entry name" value="Inhibitor of apoptosis (IAP) repeat"/>
    <property type="match status" value="2"/>
</dbReference>
<keyword evidence="4 6" id="KW-0863">Zinc-finger</keyword>
<keyword evidence="3" id="KW-0479">Metal-binding</keyword>
<dbReference type="InterPro" id="IPR001370">
    <property type="entry name" value="BIR_rpt"/>
</dbReference>
<dbReference type="Gene3D" id="1.10.1170.10">
    <property type="entry name" value="Inhibitor Of Apoptosis Protein (2mihbC-IAP-1), Chain A"/>
    <property type="match status" value="2"/>
</dbReference>
<dbReference type="FunFam" id="1.10.1170.10:FF:000003">
    <property type="entry name" value="E3 ubiquitin-protein ligase XIAP"/>
    <property type="match status" value="1"/>
</dbReference>
<keyword evidence="2" id="KW-0053">Apoptosis</keyword>
<dbReference type="GO" id="GO:0090263">
    <property type="term" value="P:positive regulation of canonical Wnt signaling pathway"/>
    <property type="evidence" value="ECO:0007669"/>
    <property type="project" value="TreeGrafter"/>
</dbReference>
<dbReference type="GO" id="GO:0051726">
    <property type="term" value="P:regulation of cell cycle"/>
    <property type="evidence" value="ECO:0007669"/>
    <property type="project" value="TreeGrafter"/>
</dbReference>
<keyword evidence="10" id="KW-1185">Reference proteome</keyword>
<dbReference type="CDD" id="cd00022">
    <property type="entry name" value="BIR"/>
    <property type="match status" value="2"/>
</dbReference>
<dbReference type="PROSITE" id="PS50089">
    <property type="entry name" value="ZF_RING_2"/>
    <property type="match status" value="1"/>
</dbReference>
<dbReference type="InterPro" id="IPR013083">
    <property type="entry name" value="Znf_RING/FYVE/PHD"/>
</dbReference>
<dbReference type="GO" id="GO:0006915">
    <property type="term" value="P:apoptotic process"/>
    <property type="evidence" value="ECO:0007669"/>
    <property type="project" value="UniProtKB-KW"/>
</dbReference>
<dbReference type="GO" id="GO:0043066">
    <property type="term" value="P:negative regulation of apoptotic process"/>
    <property type="evidence" value="ECO:0007669"/>
    <property type="project" value="TreeGrafter"/>
</dbReference>
<dbReference type="EMBL" id="KQ981993">
    <property type="protein sequence ID" value="KYN30909.1"/>
    <property type="molecule type" value="Genomic_DNA"/>
</dbReference>
<dbReference type="GO" id="GO:0005634">
    <property type="term" value="C:nucleus"/>
    <property type="evidence" value="ECO:0007669"/>
    <property type="project" value="TreeGrafter"/>
</dbReference>
<reference evidence="9 10" key="1">
    <citation type="submission" date="2016-03" db="EMBL/GenBank/DDBJ databases">
        <title>Trachymyrmex septentrionalis WGS genome.</title>
        <authorList>
            <person name="Nygaard S."/>
            <person name="Hu H."/>
            <person name="Boomsma J."/>
            <person name="Zhang G."/>
        </authorList>
    </citation>
    <scope>NUCLEOTIDE SEQUENCE [LARGE SCALE GENOMIC DNA]</scope>
    <source>
        <strain evidence="9">Tsep2-gDNA-1</strain>
        <tissue evidence="9">Whole body</tissue>
    </source>
</reference>
<feature type="non-terminal residue" evidence="9">
    <location>
        <position position="1"/>
    </location>
</feature>
<dbReference type="GO" id="GO:0043027">
    <property type="term" value="F:cysteine-type endopeptidase inhibitor activity involved in apoptotic process"/>
    <property type="evidence" value="ECO:0007669"/>
    <property type="project" value="TreeGrafter"/>
</dbReference>
<evidence type="ECO:0000313" key="9">
    <source>
        <dbReference type="EMBL" id="KYN30909.1"/>
    </source>
</evidence>
<dbReference type="SMART" id="SM00238">
    <property type="entry name" value="BIR"/>
    <property type="match status" value="2"/>
</dbReference>
<evidence type="ECO:0000256" key="2">
    <source>
        <dbReference type="ARBA" id="ARBA00022703"/>
    </source>
</evidence>
<dbReference type="STRING" id="34720.A0A195ESQ0"/>